<reference evidence="2" key="1">
    <citation type="submission" date="2024-04" db="EMBL/GenBank/DDBJ databases">
        <title>Phylogenomic analyses of a clade within the roseobacter group suggest taxonomic reassignments of species of the genera Aestuariivita, Citreicella, Loktanella, Nautella, Pelagibaca, Ruegeria, Thalassobius, Thiobacimonas and Tropicibacter, and the proposal o.</title>
        <authorList>
            <person name="Jeon C.O."/>
        </authorList>
    </citation>
    <scope>NUCLEOTIDE SEQUENCE [LARGE SCALE GENOMIC DNA]</scope>
    <source>
        <strain evidence="2">SS1-5</strain>
    </source>
</reference>
<dbReference type="AlphaFoldDB" id="A0AAN0MMC5"/>
<evidence type="ECO:0000313" key="1">
    <source>
        <dbReference type="EMBL" id="WZU69363.1"/>
    </source>
</evidence>
<protein>
    <submittedName>
        <fullName evidence="1">Uncharacterized protein</fullName>
    </submittedName>
</protein>
<sequence length="78" mass="8097">MRYVIILLFGFAACTNAPVLDDAISDAARAAPYPALKPLPPLLAGKPSTIADDPLTARIAALNARAARLRAAEIGALQ</sequence>
<proteinExistence type="predicted"/>
<evidence type="ECO:0000313" key="2">
    <source>
        <dbReference type="Proteomes" id="UP001470809"/>
    </source>
</evidence>
<gene>
    <name evidence="1" type="ORF">AABB31_11250</name>
</gene>
<dbReference type="Proteomes" id="UP001470809">
    <property type="component" value="Chromosome"/>
</dbReference>
<accession>A0AAN0MMC5</accession>
<dbReference type="EMBL" id="CP151767">
    <property type="protein sequence ID" value="WZU69363.1"/>
    <property type="molecule type" value="Genomic_DNA"/>
</dbReference>
<dbReference type="RefSeq" id="WP_342078655.1">
    <property type="nucleotide sequence ID" value="NZ_CP151767.2"/>
</dbReference>
<keyword evidence="2" id="KW-1185">Reference proteome</keyword>
<dbReference type="KEGG" id="yrh:AABB31_11250"/>
<reference evidence="1 2" key="2">
    <citation type="submission" date="2024-08" db="EMBL/GenBank/DDBJ databases">
        <title>Phylogenomic analyses of a clade within the roseobacter group suggest taxonomic reassignments of species of the genera Aestuariivita, Citreicella, Loktanella, Nautella, Pelagibaca, Ruegeria, Thalassobius, Thiobacimonas and Tropicibacter, and the proposal o.</title>
        <authorList>
            <person name="Jeon C.O."/>
        </authorList>
    </citation>
    <scope>NUCLEOTIDE SEQUENCE [LARGE SCALE GENOMIC DNA]</scope>
    <source>
        <strain evidence="1 2">SS1-5</strain>
    </source>
</reference>
<name>A0AAN0MMC5_9RHOB</name>
<organism evidence="1 2">
    <name type="scientific">Yoonia rhodophyticola</name>
    <dbReference type="NCBI Taxonomy" id="3137370"/>
    <lineage>
        <taxon>Bacteria</taxon>
        <taxon>Pseudomonadati</taxon>
        <taxon>Pseudomonadota</taxon>
        <taxon>Alphaproteobacteria</taxon>
        <taxon>Rhodobacterales</taxon>
        <taxon>Paracoccaceae</taxon>
        <taxon>Yoonia</taxon>
    </lineage>
</organism>